<dbReference type="Gene3D" id="1.10.510.10">
    <property type="entry name" value="Transferase(Phosphotransferase) domain 1"/>
    <property type="match status" value="1"/>
</dbReference>
<dbReference type="AlphaFoldDB" id="A0A6P2CUF1"/>
<dbReference type="Proteomes" id="UP000464178">
    <property type="component" value="Chromosome"/>
</dbReference>
<keyword evidence="6" id="KW-0812">Transmembrane</keyword>
<feature type="binding site" evidence="5">
    <location>
        <position position="103"/>
    </location>
    <ligand>
        <name>ATP</name>
        <dbReference type="ChEBI" id="CHEBI:30616"/>
    </ligand>
</feature>
<accession>A0A6P2CUF1</accession>
<dbReference type="Pfam" id="PF00069">
    <property type="entry name" value="Pkinase"/>
    <property type="match status" value="1"/>
</dbReference>
<dbReference type="SUPFAM" id="SSF56112">
    <property type="entry name" value="Protein kinase-like (PK-like)"/>
    <property type="match status" value="1"/>
</dbReference>
<organism evidence="8 9">
    <name type="scientific">Gemmata massiliana</name>
    <dbReference type="NCBI Taxonomy" id="1210884"/>
    <lineage>
        <taxon>Bacteria</taxon>
        <taxon>Pseudomonadati</taxon>
        <taxon>Planctomycetota</taxon>
        <taxon>Planctomycetia</taxon>
        <taxon>Gemmatales</taxon>
        <taxon>Gemmataceae</taxon>
        <taxon>Gemmata</taxon>
    </lineage>
</organism>
<evidence type="ECO:0000313" key="9">
    <source>
        <dbReference type="Proteomes" id="UP000464178"/>
    </source>
</evidence>
<evidence type="ECO:0000313" key="8">
    <source>
        <dbReference type="EMBL" id="VTR91324.1"/>
    </source>
</evidence>
<dbReference type="GO" id="GO:0005524">
    <property type="term" value="F:ATP binding"/>
    <property type="evidence" value="ECO:0007669"/>
    <property type="project" value="UniProtKB-UniRule"/>
</dbReference>
<evidence type="ECO:0000256" key="1">
    <source>
        <dbReference type="ARBA" id="ARBA00022679"/>
    </source>
</evidence>
<keyword evidence="9" id="KW-1185">Reference proteome</keyword>
<sequence>MHTTHPIADRDALLEAACTAGLFTPNQIQKAVDRTTPGPARTAARALVTSGLLTQFQVDRLLAGRTDGFRIGPYIVLDQIGRGAMSCVYKAKHQTMNRSVAIKVFAADLTRTAEERQAFQSAAQAAGKLTHTNIVTAFDANELHDRFYLVLELVDGPSLDALVRQHGPLPVGEACEFVRQLAHGLSHAHDHGMVHRALEPSGILVTRATPSARSAAKIANFGVPRFEIGAPDFAAPEQFRAPATVDARTDLYSLGCVFYFLLTGHAPFTGGTGGEITRRQLLEDAPRVDRLRPDVPPGVAAIVHRLLMKLPGERFASAAELISHLDAVHVPVAPGSGYISFDTPIAIPYPYDSGYLTGHYGQPDGSGAYPLSHSGFGLPVVEPSPWEQITDEVVCEVTAVDLRNAPAPRKVLKLNPSVHREPAPLWKNAGFLVGAVLLAFMCVGAVIRLVAK</sequence>
<dbReference type="PROSITE" id="PS50011">
    <property type="entry name" value="PROTEIN_KINASE_DOM"/>
    <property type="match status" value="1"/>
</dbReference>
<dbReference type="CDD" id="cd14014">
    <property type="entry name" value="STKc_PknB_like"/>
    <property type="match status" value="1"/>
</dbReference>
<reference evidence="8 9" key="1">
    <citation type="submission" date="2019-05" db="EMBL/GenBank/DDBJ databases">
        <authorList>
            <consortium name="Science for Life Laboratories"/>
        </authorList>
    </citation>
    <scope>NUCLEOTIDE SEQUENCE [LARGE SCALE GENOMIC DNA]</scope>
    <source>
        <strain evidence="8">Soil9</strain>
    </source>
</reference>
<proteinExistence type="predicted"/>
<evidence type="ECO:0000256" key="3">
    <source>
        <dbReference type="ARBA" id="ARBA00022777"/>
    </source>
</evidence>
<dbReference type="RefSeq" id="WP_162666333.1">
    <property type="nucleotide sequence ID" value="NZ_LR593886.1"/>
</dbReference>
<evidence type="ECO:0000259" key="7">
    <source>
        <dbReference type="PROSITE" id="PS50011"/>
    </source>
</evidence>
<evidence type="ECO:0000256" key="5">
    <source>
        <dbReference type="PROSITE-ProRule" id="PRU10141"/>
    </source>
</evidence>
<evidence type="ECO:0000256" key="6">
    <source>
        <dbReference type="SAM" id="Phobius"/>
    </source>
</evidence>
<dbReference type="PROSITE" id="PS00107">
    <property type="entry name" value="PROTEIN_KINASE_ATP"/>
    <property type="match status" value="1"/>
</dbReference>
<keyword evidence="6" id="KW-0472">Membrane</keyword>
<dbReference type="InterPro" id="IPR000719">
    <property type="entry name" value="Prot_kinase_dom"/>
</dbReference>
<dbReference type="InterPro" id="IPR011009">
    <property type="entry name" value="Kinase-like_dom_sf"/>
</dbReference>
<evidence type="ECO:0000256" key="2">
    <source>
        <dbReference type="ARBA" id="ARBA00022741"/>
    </source>
</evidence>
<dbReference type="EMBL" id="LR593886">
    <property type="protein sequence ID" value="VTR91324.1"/>
    <property type="molecule type" value="Genomic_DNA"/>
</dbReference>
<name>A0A6P2CUF1_9BACT</name>
<keyword evidence="8" id="KW-0723">Serine/threonine-protein kinase</keyword>
<feature type="domain" description="Protein kinase" evidence="7">
    <location>
        <begin position="74"/>
        <end position="332"/>
    </location>
</feature>
<gene>
    <name evidence="8" type="ORF">SOIL9_63900</name>
</gene>
<dbReference type="KEGG" id="gms:SOIL9_63900"/>
<dbReference type="PANTHER" id="PTHR43289:SF6">
    <property type="entry name" value="SERINE_THREONINE-PROTEIN KINASE NEKL-3"/>
    <property type="match status" value="1"/>
</dbReference>
<dbReference type="GO" id="GO:0004674">
    <property type="term" value="F:protein serine/threonine kinase activity"/>
    <property type="evidence" value="ECO:0007669"/>
    <property type="project" value="UniProtKB-KW"/>
</dbReference>
<evidence type="ECO:0000256" key="4">
    <source>
        <dbReference type="ARBA" id="ARBA00022840"/>
    </source>
</evidence>
<keyword evidence="1" id="KW-0808">Transferase</keyword>
<keyword evidence="6" id="KW-1133">Transmembrane helix</keyword>
<dbReference type="PANTHER" id="PTHR43289">
    <property type="entry name" value="MITOGEN-ACTIVATED PROTEIN KINASE KINASE KINASE 20-RELATED"/>
    <property type="match status" value="1"/>
</dbReference>
<keyword evidence="3 8" id="KW-0418">Kinase</keyword>
<dbReference type="InterPro" id="IPR017441">
    <property type="entry name" value="Protein_kinase_ATP_BS"/>
</dbReference>
<feature type="transmembrane region" description="Helical" evidence="6">
    <location>
        <begin position="429"/>
        <end position="451"/>
    </location>
</feature>
<keyword evidence="4 5" id="KW-0067">ATP-binding</keyword>
<protein>
    <recommendedName>
        <fullName evidence="7">Protein kinase domain-containing protein</fullName>
    </recommendedName>
</protein>
<dbReference type="Gene3D" id="3.30.200.20">
    <property type="entry name" value="Phosphorylase Kinase, domain 1"/>
    <property type="match status" value="1"/>
</dbReference>
<keyword evidence="2 5" id="KW-0547">Nucleotide-binding</keyword>